<dbReference type="EMBL" id="MKEK01000001">
    <property type="protein sequence ID" value="OEY69545.1"/>
    <property type="molecule type" value="Genomic_DNA"/>
</dbReference>
<dbReference type="RefSeq" id="WP_070049115.1">
    <property type="nucleotide sequence ID" value="NZ_CBCSDO010000005.1"/>
</dbReference>
<keyword evidence="2" id="KW-1185">Reference proteome</keyword>
<dbReference type="Proteomes" id="UP000242258">
    <property type="component" value="Unassembled WGS sequence"/>
</dbReference>
<evidence type="ECO:0000313" key="1">
    <source>
        <dbReference type="EMBL" id="OEY69545.1"/>
    </source>
</evidence>
<comment type="caution">
    <text evidence="1">The sequence shown here is derived from an EMBL/GenBank/DDBJ whole genome shotgun (WGS) entry which is preliminary data.</text>
</comment>
<proteinExistence type="predicted"/>
<evidence type="ECO:0000313" key="2">
    <source>
        <dbReference type="Proteomes" id="UP000242258"/>
    </source>
</evidence>
<dbReference type="STRING" id="1628148.BI198_08210"/>
<name>A0A1E7Q5V7_9GAMM</name>
<dbReference type="OrthoDB" id="5764462at2"/>
<organism evidence="1 2">
    <name type="scientific">Rheinheimera salexigens</name>
    <dbReference type="NCBI Taxonomy" id="1628148"/>
    <lineage>
        <taxon>Bacteria</taxon>
        <taxon>Pseudomonadati</taxon>
        <taxon>Pseudomonadota</taxon>
        <taxon>Gammaproteobacteria</taxon>
        <taxon>Chromatiales</taxon>
        <taxon>Chromatiaceae</taxon>
        <taxon>Rheinheimera</taxon>
    </lineage>
</organism>
<protein>
    <submittedName>
        <fullName evidence="1">Uncharacterized protein</fullName>
    </submittedName>
</protein>
<gene>
    <name evidence="1" type="ORF">BI198_08210</name>
</gene>
<sequence>MQSNTEKRQLEHQAAKQFLRLYEQKTGQVMRHIWHNQPAKPDVSCYINQQRLDLEIAHLYGSEVEAMHILGRDLDDSTRQELISLLSTPAELRLFTALNRLLKNKAGKYYDTARVWLVIRNLNPLWSTTDILQLCPKLDIALTQPFEQIWLITDQTATADIIALYPAKLARQEHNRC</sequence>
<reference evidence="2" key="1">
    <citation type="submission" date="2016-09" db="EMBL/GenBank/DDBJ databases">
        <authorList>
            <person name="Wan X."/>
            <person name="Hou S."/>
        </authorList>
    </citation>
    <scope>NUCLEOTIDE SEQUENCE [LARGE SCALE GENOMIC DNA]</scope>
    <source>
        <strain evidence="2">KH87</strain>
    </source>
</reference>
<dbReference type="AlphaFoldDB" id="A0A1E7Q5V7"/>
<accession>A0A1E7Q5V7</accession>